<dbReference type="Pfam" id="PF01687">
    <property type="entry name" value="Flavokinase"/>
    <property type="match status" value="1"/>
</dbReference>
<dbReference type="InterPro" id="IPR023468">
    <property type="entry name" value="Riboflavin_kinase"/>
</dbReference>
<protein>
    <recommendedName>
        <fullName evidence="14">Riboflavin biosynthesis protein</fullName>
    </recommendedName>
    <domain>
        <recommendedName>
            <fullName evidence="14">Riboflavin kinase</fullName>
            <ecNumber evidence="14">2.7.1.26</ecNumber>
        </recommendedName>
        <alternativeName>
            <fullName evidence="14">Flavokinase</fullName>
        </alternativeName>
    </domain>
    <domain>
        <recommendedName>
            <fullName evidence="14">FMN adenylyltransferase</fullName>
            <ecNumber evidence="14">2.7.7.2</ecNumber>
        </recommendedName>
        <alternativeName>
            <fullName evidence="14">FAD pyrophosphorylase</fullName>
        </alternativeName>
        <alternativeName>
            <fullName evidence="14">FAD synthase</fullName>
        </alternativeName>
    </domain>
</protein>
<dbReference type="UniPathway" id="UPA00276">
    <property type="reaction ID" value="UER00406"/>
</dbReference>
<dbReference type="Proteomes" id="UP000198838">
    <property type="component" value="Unassembled WGS sequence"/>
</dbReference>
<gene>
    <name evidence="16" type="ORF">SAMN05216249_107109</name>
</gene>
<dbReference type="UniPathway" id="UPA00277">
    <property type="reaction ID" value="UER00407"/>
</dbReference>
<comment type="catalytic activity">
    <reaction evidence="12 14">
        <text>riboflavin + ATP = FMN + ADP + H(+)</text>
        <dbReference type="Rhea" id="RHEA:14357"/>
        <dbReference type="ChEBI" id="CHEBI:15378"/>
        <dbReference type="ChEBI" id="CHEBI:30616"/>
        <dbReference type="ChEBI" id="CHEBI:57986"/>
        <dbReference type="ChEBI" id="CHEBI:58210"/>
        <dbReference type="ChEBI" id="CHEBI:456216"/>
        <dbReference type="EC" id="2.7.1.26"/>
    </reaction>
</comment>
<dbReference type="GO" id="GO:0006747">
    <property type="term" value="P:FAD biosynthetic process"/>
    <property type="evidence" value="ECO:0007669"/>
    <property type="project" value="UniProtKB-UniRule"/>
</dbReference>
<dbReference type="FunFam" id="3.40.50.620:FF:000021">
    <property type="entry name" value="Riboflavin biosynthesis protein"/>
    <property type="match status" value="1"/>
</dbReference>
<evidence type="ECO:0000256" key="7">
    <source>
        <dbReference type="ARBA" id="ARBA00022741"/>
    </source>
</evidence>
<dbReference type="STRING" id="1120918.SAMN05216249_107109"/>
<evidence type="ECO:0000256" key="14">
    <source>
        <dbReference type="PIRNR" id="PIRNR004491"/>
    </source>
</evidence>
<dbReference type="InterPro" id="IPR015864">
    <property type="entry name" value="FAD_synthase"/>
</dbReference>
<evidence type="ECO:0000256" key="13">
    <source>
        <dbReference type="ARBA" id="ARBA00049494"/>
    </source>
</evidence>
<dbReference type="OrthoDB" id="9803667at2"/>
<keyword evidence="8 14" id="KW-0418">Kinase</keyword>
<keyword evidence="7 14" id="KW-0547">Nucleotide-binding</keyword>
<dbReference type="GO" id="GO:0009398">
    <property type="term" value="P:FMN biosynthetic process"/>
    <property type="evidence" value="ECO:0007669"/>
    <property type="project" value="UniProtKB-UniRule"/>
</dbReference>
<dbReference type="CDD" id="cd02064">
    <property type="entry name" value="FAD_synthetase_N"/>
    <property type="match status" value="1"/>
</dbReference>
<dbReference type="GO" id="GO:0003919">
    <property type="term" value="F:FMN adenylyltransferase activity"/>
    <property type="evidence" value="ECO:0007669"/>
    <property type="project" value="UniProtKB-UniRule"/>
</dbReference>
<comment type="catalytic activity">
    <reaction evidence="13 14">
        <text>FMN + ATP + H(+) = FAD + diphosphate</text>
        <dbReference type="Rhea" id="RHEA:17237"/>
        <dbReference type="ChEBI" id="CHEBI:15378"/>
        <dbReference type="ChEBI" id="CHEBI:30616"/>
        <dbReference type="ChEBI" id="CHEBI:33019"/>
        <dbReference type="ChEBI" id="CHEBI:57692"/>
        <dbReference type="ChEBI" id="CHEBI:58210"/>
        <dbReference type="EC" id="2.7.7.2"/>
    </reaction>
</comment>
<reference evidence="16 17" key="1">
    <citation type="submission" date="2016-10" db="EMBL/GenBank/DDBJ databases">
        <authorList>
            <person name="de Groot N.N."/>
        </authorList>
    </citation>
    <scope>NUCLEOTIDE SEQUENCE [LARGE SCALE GENOMIC DNA]</scope>
    <source>
        <strain evidence="16 17">DSM 5522</strain>
    </source>
</reference>
<dbReference type="Gene3D" id="3.40.50.620">
    <property type="entry name" value="HUPs"/>
    <property type="match status" value="1"/>
</dbReference>
<evidence type="ECO:0000313" key="16">
    <source>
        <dbReference type="EMBL" id="SFB03684.1"/>
    </source>
</evidence>
<dbReference type="NCBIfam" id="NF004162">
    <property type="entry name" value="PRK05627.1-5"/>
    <property type="match status" value="1"/>
</dbReference>
<dbReference type="GO" id="GO:0008531">
    <property type="term" value="F:riboflavin kinase activity"/>
    <property type="evidence" value="ECO:0007669"/>
    <property type="project" value="UniProtKB-UniRule"/>
</dbReference>
<keyword evidence="17" id="KW-1185">Reference proteome</keyword>
<keyword evidence="4 14" id="KW-0288">FMN</keyword>
<dbReference type="EC" id="2.7.1.26" evidence="14"/>
<evidence type="ECO:0000256" key="10">
    <source>
        <dbReference type="ARBA" id="ARBA00022840"/>
    </source>
</evidence>
<dbReference type="PIRSF" id="PIRSF004491">
    <property type="entry name" value="FAD_Synth"/>
    <property type="match status" value="1"/>
</dbReference>
<evidence type="ECO:0000256" key="6">
    <source>
        <dbReference type="ARBA" id="ARBA00022695"/>
    </source>
</evidence>
<keyword evidence="3 14" id="KW-0285">Flavoprotein</keyword>
<dbReference type="RefSeq" id="WP_092871826.1">
    <property type="nucleotide sequence ID" value="NZ_FOJY01000007.1"/>
</dbReference>
<evidence type="ECO:0000256" key="12">
    <source>
        <dbReference type="ARBA" id="ARBA00047880"/>
    </source>
</evidence>
<sequence>MHYIRNNADYEIKEKTAICLGKFDGLHKGHRRLIRNISDRKKYGLKTVVYTFDTNPAFLINHEKEQLITTNYERKVLIEEMGIDYLYELPFTKEIMNLEPEYFIEKIVKELSIKYMTVGNDFRFGKGGRGDYALLAKLAKDLSFELDIIDKERYEDRDISSTYVRECIIAGDMEKSKELLGYPYTIVGEVVHGNQLGRTIDIPTANVVADDNKIFPPNGVYVSRVCIGDLVYGSVTNIGIKPTVTDKHIKGAESFIFDFSNDIYGKEIKIELLKYVRPEMKFKNIEELKGRMQADADYSKKYLLDNQLINIKQM</sequence>
<dbReference type="SUPFAM" id="SSF82114">
    <property type="entry name" value="Riboflavin kinase-like"/>
    <property type="match status" value="1"/>
</dbReference>
<dbReference type="SUPFAM" id="SSF52374">
    <property type="entry name" value="Nucleotidylyl transferase"/>
    <property type="match status" value="1"/>
</dbReference>
<organism evidence="16 17">
    <name type="scientific">Acetitomaculum ruminis DSM 5522</name>
    <dbReference type="NCBI Taxonomy" id="1120918"/>
    <lineage>
        <taxon>Bacteria</taxon>
        <taxon>Bacillati</taxon>
        <taxon>Bacillota</taxon>
        <taxon>Clostridia</taxon>
        <taxon>Lachnospirales</taxon>
        <taxon>Lachnospiraceae</taxon>
        <taxon>Acetitomaculum</taxon>
    </lineage>
</organism>
<evidence type="ECO:0000256" key="4">
    <source>
        <dbReference type="ARBA" id="ARBA00022643"/>
    </source>
</evidence>
<feature type="domain" description="Riboflavin kinase" evidence="15">
    <location>
        <begin position="179"/>
        <end position="304"/>
    </location>
</feature>
<dbReference type="InterPro" id="IPR002606">
    <property type="entry name" value="Riboflavin_kinase_bac"/>
</dbReference>
<dbReference type="GO" id="GO:0005524">
    <property type="term" value="F:ATP binding"/>
    <property type="evidence" value="ECO:0007669"/>
    <property type="project" value="UniProtKB-UniRule"/>
</dbReference>
<comment type="pathway">
    <text evidence="1 14">Cofactor biosynthesis; FAD biosynthesis; FAD from FMN: step 1/1.</text>
</comment>
<dbReference type="EC" id="2.7.7.2" evidence="14"/>
<dbReference type="Gene3D" id="2.40.30.30">
    <property type="entry name" value="Riboflavin kinase-like"/>
    <property type="match status" value="1"/>
</dbReference>
<keyword evidence="9 14" id="KW-0274">FAD</keyword>
<dbReference type="InterPro" id="IPR014729">
    <property type="entry name" value="Rossmann-like_a/b/a_fold"/>
</dbReference>
<proteinExistence type="inferred from homology"/>
<evidence type="ECO:0000256" key="1">
    <source>
        <dbReference type="ARBA" id="ARBA00004726"/>
    </source>
</evidence>
<evidence type="ECO:0000313" key="17">
    <source>
        <dbReference type="Proteomes" id="UP000198838"/>
    </source>
</evidence>
<dbReference type="SMART" id="SM00904">
    <property type="entry name" value="Flavokinase"/>
    <property type="match status" value="1"/>
</dbReference>
<evidence type="ECO:0000256" key="9">
    <source>
        <dbReference type="ARBA" id="ARBA00022827"/>
    </source>
</evidence>
<evidence type="ECO:0000256" key="2">
    <source>
        <dbReference type="ARBA" id="ARBA00005201"/>
    </source>
</evidence>
<evidence type="ECO:0000259" key="15">
    <source>
        <dbReference type="SMART" id="SM00904"/>
    </source>
</evidence>
<name>A0A1I0XRZ4_9FIRM</name>
<dbReference type="InterPro" id="IPR015865">
    <property type="entry name" value="Riboflavin_kinase_bac/euk"/>
</dbReference>
<dbReference type="PANTHER" id="PTHR22749">
    <property type="entry name" value="RIBOFLAVIN KINASE/FMN ADENYLYLTRANSFERASE"/>
    <property type="match status" value="1"/>
</dbReference>
<comment type="pathway">
    <text evidence="2 14">Cofactor biosynthesis; FMN biosynthesis; FMN from riboflavin (ATP route): step 1/1.</text>
</comment>
<evidence type="ECO:0000256" key="11">
    <source>
        <dbReference type="ARBA" id="ARBA00023268"/>
    </source>
</evidence>
<dbReference type="Pfam" id="PF06574">
    <property type="entry name" value="FAD_syn"/>
    <property type="match status" value="1"/>
</dbReference>
<dbReference type="AlphaFoldDB" id="A0A1I0XRZ4"/>
<keyword evidence="5 14" id="KW-0808">Transferase</keyword>
<evidence type="ECO:0000256" key="3">
    <source>
        <dbReference type="ARBA" id="ARBA00022630"/>
    </source>
</evidence>
<keyword evidence="6 14" id="KW-0548">Nucleotidyltransferase</keyword>
<accession>A0A1I0XRZ4</accession>
<dbReference type="InterPro" id="IPR023465">
    <property type="entry name" value="Riboflavin_kinase_dom_sf"/>
</dbReference>
<dbReference type="GO" id="GO:0009231">
    <property type="term" value="P:riboflavin biosynthetic process"/>
    <property type="evidence" value="ECO:0007669"/>
    <property type="project" value="InterPro"/>
</dbReference>
<dbReference type="NCBIfam" id="TIGR00083">
    <property type="entry name" value="ribF"/>
    <property type="match status" value="1"/>
</dbReference>
<keyword evidence="11" id="KW-0511">Multifunctional enzyme</keyword>
<evidence type="ECO:0000256" key="8">
    <source>
        <dbReference type="ARBA" id="ARBA00022777"/>
    </source>
</evidence>
<dbReference type="PANTHER" id="PTHR22749:SF6">
    <property type="entry name" value="RIBOFLAVIN KINASE"/>
    <property type="match status" value="1"/>
</dbReference>
<keyword evidence="10 14" id="KW-0067">ATP-binding</keyword>
<dbReference type="EMBL" id="FOJY01000007">
    <property type="protein sequence ID" value="SFB03684.1"/>
    <property type="molecule type" value="Genomic_DNA"/>
</dbReference>
<comment type="similarity">
    <text evidence="14">Belongs to the ribF family.</text>
</comment>
<evidence type="ECO:0000256" key="5">
    <source>
        <dbReference type="ARBA" id="ARBA00022679"/>
    </source>
</evidence>